<dbReference type="EMBL" id="PDOD01000001">
    <property type="protein sequence ID" value="PYZ95352.1"/>
    <property type="molecule type" value="Genomic_DNA"/>
</dbReference>
<dbReference type="RefSeq" id="WP_110608987.1">
    <property type="nucleotide sequence ID" value="NZ_PDOD01000001.1"/>
</dbReference>
<evidence type="ECO:0000256" key="2">
    <source>
        <dbReference type="ARBA" id="ARBA00022448"/>
    </source>
</evidence>
<dbReference type="GO" id="GO:0015833">
    <property type="term" value="P:peptide transport"/>
    <property type="evidence" value="ECO:0007669"/>
    <property type="project" value="TreeGrafter"/>
</dbReference>
<dbReference type="InterPro" id="IPR000914">
    <property type="entry name" value="SBP_5_dom"/>
</dbReference>
<dbReference type="InterPro" id="IPR030678">
    <property type="entry name" value="Peptide/Ni-bd"/>
</dbReference>
<dbReference type="AlphaFoldDB" id="A0A323TJP7"/>
<evidence type="ECO:0000256" key="1">
    <source>
        <dbReference type="ARBA" id="ARBA00005695"/>
    </source>
</evidence>
<dbReference type="Gene3D" id="3.40.190.10">
    <property type="entry name" value="Periplasmic binding protein-like II"/>
    <property type="match status" value="1"/>
</dbReference>
<dbReference type="Gene3D" id="3.90.76.10">
    <property type="entry name" value="Dipeptide-binding Protein, Domain 1"/>
    <property type="match status" value="1"/>
</dbReference>
<dbReference type="Gene3D" id="3.10.105.10">
    <property type="entry name" value="Dipeptide-binding Protein, Domain 3"/>
    <property type="match status" value="1"/>
</dbReference>
<dbReference type="InterPro" id="IPR039424">
    <property type="entry name" value="SBP_5"/>
</dbReference>
<gene>
    <name evidence="6" type="ORF">CR194_05330</name>
</gene>
<evidence type="ECO:0000259" key="5">
    <source>
        <dbReference type="Pfam" id="PF00496"/>
    </source>
</evidence>
<evidence type="ECO:0000256" key="3">
    <source>
        <dbReference type="ARBA" id="ARBA00022729"/>
    </source>
</evidence>
<keyword evidence="3" id="KW-0732">Signal</keyword>
<accession>A0A323TJP7</accession>
<feature type="domain" description="Solute-binding protein family 5" evidence="5">
    <location>
        <begin position="91"/>
        <end position="450"/>
    </location>
</feature>
<proteinExistence type="inferred from homology"/>
<dbReference type="GO" id="GO:1904680">
    <property type="term" value="F:peptide transmembrane transporter activity"/>
    <property type="evidence" value="ECO:0007669"/>
    <property type="project" value="TreeGrafter"/>
</dbReference>
<dbReference type="PROSITE" id="PS51257">
    <property type="entry name" value="PROKAR_LIPOPROTEIN"/>
    <property type="match status" value="1"/>
</dbReference>
<dbReference type="PANTHER" id="PTHR30290">
    <property type="entry name" value="PERIPLASMIC BINDING COMPONENT OF ABC TRANSPORTER"/>
    <property type="match status" value="1"/>
</dbReference>
<organism evidence="6 7">
    <name type="scientific">Salipaludibacillus keqinensis</name>
    <dbReference type="NCBI Taxonomy" id="2045207"/>
    <lineage>
        <taxon>Bacteria</taxon>
        <taxon>Bacillati</taxon>
        <taxon>Bacillota</taxon>
        <taxon>Bacilli</taxon>
        <taxon>Bacillales</taxon>
        <taxon>Bacillaceae</taxon>
    </lineage>
</organism>
<dbReference type="Pfam" id="PF00496">
    <property type="entry name" value="SBP_bac_5"/>
    <property type="match status" value="1"/>
</dbReference>
<dbReference type="CDD" id="cd08499">
    <property type="entry name" value="PBP2_Ylib_like"/>
    <property type="match status" value="1"/>
</dbReference>
<dbReference type="OrthoDB" id="9796817at2"/>
<evidence type="ECO:0000313" key="6">
    <source>
        <dbReference type="EMBL" id="PYZ95352.1"/>
    </source>
</evidence>
<feature type="region of interest" description="Disordered" evidence="4">
    <location>
        <begin position="21"/>
        <end position="44"/>
    </location>
</feature>
<sequence>MKKWFVLAGATAVLAGCAGEGEPLNSDGPVNEPNNSNSGNEEVDADPDALIVNMQSNVNALDPHFGNDHASLNVKRTIYDTLVRTDEDLELHMSLAESFEQEEPDLWEVSLKEGVTFHDGVEFNAEAVKVNVERMLDPDLGSSVAFMFNMIEEVEIVDDYTVRFHTEYPFAPLKTHFAHPAGQMISPDLIEEDQQAFEDGEEPGSVINENPIGTGFYKFDSQTPGEEIRLVKNEDYFDGEAGADTLTFRIVPEDLTRVGELETDSAQIIGHLNPNDITRLEENENTKVARYDSASLAYFGFNTEAEPFDDPDVRRAIAMVINKEDIIEGVLNGAALKADGPLAPPVVGASDNLDPIEMDVEAARELLAEAGFEDGLDAELWIDDSRVRRDTAELIQSQLAQIDVNAEIVSMESGVHSERISEGEHDLFIGAWGTVTGDGDYGLYPVFHSDSHGMTGNRMFYSNDEVDDLLEAARQEMDGEERNALYHDAQQIIVDEAPMVPLYHVEHLAGLRSDIENFYIHPSSLYEMVDVTRTIEE</sequence>
<keyword evidence="7" id="KW-1185">Reference proteome</keyword>
<dbReference type="GO" id="GO:0042597">
    <property type="term" value="C:periplasmic space"/>
    <property type="evidence" value="ECO:0007669"/>
    <property type="project" value="UniProtKB-ARBA"/>
</dbReference>
<dbReference type="Proteomes" id="UP000248214">
    <property type="component" value="Unassembled WGS sequence"/>
</dbReference>
<name>A0A323TJP7_9BACI</name>
<dbReference type="GO" id="GO:0043190">
    <property type="term" value="C:ATP-binding cassette (ABC) transporter complex"/>
    <property type="evidence" value="ECO:0007669"/>
    <property type="project" value="InterPro"/>
</dbReference>
<feature type="compositionally biased region" description="Low complexity" evidence="4">
    <location>
        <begin position="28"/>
        <end position="40"/>
    </location>
</feature>
<dbReference type="PANTHER" id="PTHR30290:SF9">
    <property type="entry name" value="OLIGOPEPTIDE-BINDING PROTEIN APPA"/>
    <property type="match status" value="1"/>
</dbReference>
<comment type="caution">
    <text evidence="6">The sequence shown here is derived from an EMBL/GenBank/DDBJ whole genome shotgun (WGS) entry which is preliminary data.</text>
</comment>
<dbReference type="SUPFAM" id="SSF53850">
    <property type="entry name" value="Periplasmic binding protein-like II"/>
    <property type="match status" value="1"/>
</dbReference>
<reference evidence="6 7" key="1">
    <citation type="submission" date="2017-10" db="EMBL/GenBank/DDBJ databases">
        <title>Bacillus sp. nov., a halophilic bacterium isolated from a Keqin Lake.</title>
        <authorList>
            <person name="Wang H."/>
        </authorList>
    </citation>
    <scope>NUCLEOTIDE SEQUENCE [LARGE SCALE GENOMIC DNA]</scope>
    <source>
        <strain evidence="6 7">KQ-12</strain>
    </source>
</reference>
<keyword evidence="2" id="KW-0813">Transport</keyword>
<evidence type="ECO:0000256" key="4">
    <source>
        <dbReference type="SAM" id="MobiDB-lite"/>
    </source>
</evidence>
<comment type="similarity">
    <text evidence="1">Belongs to the bacterial solute-binding protein 5 family.</text>
</comment>
<evidence type="ECO:0000313" key="7">
    <source>
        <dbReference type="Proteomes" id="UP000248214"/>
    </source>
</evidence>
<dbReference type="PIRSF" id="PIRSF002741">
    <property type="entry name" value="MppA"/>
    <property type="match status" value="1"/>
</dbReference>
<protein>
    <submittedName>
        <fullName evidence="6">Glutathione ABC transporter substrate-binding protein</fullName>
    </submittedName>
</protein>